<dbReference type="EMBL" id="JABJWZ010000240">
    <property type="protein sequence ID" value="MBB1255736.1"/>
    <property type="molecule type" value="Genomic_DNA"/>
</dbReference>
<proteinExistence type="predicted"/>
<dbReference type="Proteomes" id="UP000525686">
    <property type="component" value="Unassembled WGS sequence"/>
</dbReference>
<accession>A0A7W3WNR4</accession>
<feature type="domain" description="DUF397" evidence="1">
    <location>
        <begin position="11"/>
        <end position="65"/>
    </location>
</feature>
<sequence length="71" mass="7590">MMAKHRADATRWIKSSYSGDNGGDCIEYAPATPGNAVPVRDSKRPHGPLLAVPRPAWTDFVGAVRRGELGG</sequence>
<comment type="caution">
    <text evidence="2">The sequence shown here is derived from an EMBL/GenBank/DDBJ whole genome shotgun (WGS) entry which is preliminary data.</text>
</comment>
<dbReference type="InterPro" id="IPR007278">
    <property type="entry name" value="DUF397"/>
</dbReference>
<gene>
    <name evidence="2" type="ORF">H3146_20585</name>
</gene>
<evidence type="ECO:0000313" key="2">
    <source>
        <dbReference type="EMBL" id="MBB1255736.1"/>
    </source>
</evidence>
<protein>
    <submittedName>
        <fullName evidence="2">DUF397 domain-containing protein</fullName>
    </submittedName>
</protein>
<dbReference type="Pfam" id="PF04149">
    <property type="entry name" value="DUF397"/>
    <property type="match status" value="1"/>
</dbReference>
<dbReference type="AlphaFoldDB" id="A0A7W3WNR4"/>
<evidence type="ECO:0000313" key="3">
    <source>
        <dbReference type="Proteomes" id="UP000525686"/>
    </source>
</evidence>
<organism evidence="2 3">
    <name type="scientific">Streptomyces alkaliterrae</name>
    <dbReference type="NCBI Taxonomy" id="2213162"/>
    <lineage>
        <taxon>Bacteria</taxon>
        <taxon>Bacillati</taxon>
        <taxon>Actinomycetota</taxon>
        <taxon>Actinomycetes</taxon>
        <taxon>Kitasatosporales</taxon>
        <taxon>Streptomycetaceae</taxon>
        <taxon>Streptomyces</taxon>
    </lineage>
</organism>
<name>A0A7W3WNR4_9ACTN</name>
<reference evidence="3" key="1">
    <citation type="submission" date="2020-05" db="EMBL/GenBank/DDBJ databases">
        <title>Classification of alakaliphilic streptomycetes isolated from an alkaline soil next to Lonar Crater, India and a proposal for the recognition of Streptomyces alkaliterrae sp. nov.</title>
        <authorList>
            <person name="Golinska P."/>
        </authorList>
    </citation>
    <scope>NUCLEOTIDE SEQUENCE [LARGE SCALE GENOMIC DNA]</scope>
    <source>
        <strain evidence="3">OF3</strain>
    </source>
</reference>
<evidence type="ECO:0000259" key="1">
    <source>
        <dbReference type="Pfam" id="PF04149"/>
    </source>
</evidence>